<name>C5BMZ5_TERTT</name>
<dbReference type="InterPro" id="IPR029057">
    <property type="entry name" value="PRTase-like"/>
</dbReference>
<proteinExistence type="inferred from homology"/>
<dbReference type="PANTHER" id="PTHR47505">
    <property type="entry name" value="DNA UTILIZATION PROTEIN YHGH"/>
    <property type="match status" value="1"/>
</dbReference>
<dbReference type="eggNOG" id="COG1040">
    <property type="taxonomic scope" value="Bacteria"/>
</dbReference>
<dbReference type="InterPro" id="IPR051910">
    <property type="entry name" value="ComF/GntX_DNA_util-trans"/>
</dbReference>
<dbReference type="Gene3D" id="3.40.50.2020">
    <property type="match status" value="1"/>
</dbReference>
<dbReference type="STRING" id="377629.TERTU_0489"/>
<dbReference type="EMBL" id="CP001614">
    <property type="protein sequence ID" value="ACR10993.1"/>
    <property type="molecule type" value="Genomic_DNA"/>
</dbReference>
<gene>
    <name evidence="3" type="ordered locus">TERTU_0489</name>
</gene>
<sequence length="234" mass="26295">MHQVRRFLTQVATRVDEAVPSSCILCNNPALKPICAQCENELPRLGKRCQCCALPTTTDTALCGECLQTTPAFDRTYSAFIYQGYVPWLINRFKHQHALIVGQQLSEHLLAVLPQTNVFDLIVPVPLHWSGLVQRGFNQAEVIARPLAHHLKLPVDHCLKKTAFRRHQQTLNRAQRQRAVRNSYAITRDVRHRHILLVDDVMTTGATVGAIAQLLRDAGANRVDIACLARTPKT</sequence>
<dbReference type="Proteomes" id="UP000009080">
    <property type="component" value="Chromosome"/>
</dbReference>
<dbReference type="OrthoDB" id="9793412at2"/>
<keyword evidence="4" id="KW-1185">Reference proteome</keyword>
<accession>C5BMZ5</accession>
<evidence type="ECO:0000313" key="3">
    <source>
        <dbReference type="EMBL" id="ACR10993.1"/>
    </source>
</evidence>
<dbReference type="SUPFAM" id="SSF53271">
    <property type="entry name" value="PRTase-like"/>
    <property type="match status" value="1"/>
</dbReference>
<evidence type="ECO:0000313" key="4">
    <source>
        <dbReference type="Proteomes" id="UP000009080"/>
    </source>
</evidence>
<dbReference type="CDD" id="cd06223">
    <property type="entry name" value="PRTases_typeI"/>
    <property type="match status" value="1"/>
</dbReference>
<dbReference type="HOGENOM" id="CLU_054549_0_1_6"/>
<dbReference type="AlphaFoldDB" id="C5BMZ5"/>
<protein>
    <submittedName>
        <fullName evidence="3">Competence protein ComF</fullName>
    </submittedName>
</protein>
<organism evidence="3 4">
    <name type="scientific">Teredinibacter turnerae (strain ATCC 39867 / T7901)</name>
    <dbReference type="NCBI Taxonomy" id="377629"/>
    <lineage>
        <taxon>Bacteria</taxon>
        <taxon>Pseudomonadati</taxon>
        <taxon>Pseudomonadota</taxon>
        <taxon>Gammaproteobacteria</taxon>
        <taxon>Cellvibrionales</taxon>
        <taxon>Cellvibrionaceae</taxon>
        <taxon>Teredinibacter</taxon>
    </lineage>
</organism>
<dbReference type="KEGG" id="ttu:TERTU_0489"/>
<dbReference type="PANTHER" id="PTHR47505:SF1">
    <property type="entry name" value="DNA UTILIZATION PROTEIN YHGH"/>
    <property type="match status" value="1"/>
</dbReference>
<feature type="domain" description="Phosphoribosyltransferase" evidence="2">
    <location>
        <begin position="140"/>
        <end position="232"/>
    </location>
</feature>
<comment type="similarity">
    <text evidence="1">Belongs to the ComF/GntX family.</text>
</comment>
<evidence type="ECO:0000259" key="2">
    <source>
        <dbReference type="Pfam" id="PF00156"/>
    </source>
</evidence>
<evidence type="ECO:0000256" key="1">
    <source>
        <dbReference type="ARBA" id="ARBA00008007"/>
    </source>
</evidence>
<dbReference type="Pfam" id="PF00156">
    <property type="entry name" value="Pribosyltran"/>
    <property type="match status" value="1"/>
</dbReference>
<dbReference type="InterPro" id="IPR000836">
    <property type="entry name" value="PRTase_dom"/>
</dbReference>
<reference evidence="3 4" key="1">
    <citation type="journal article" date="2009" name="PLoS ONE">
        <title>The complete genome of Teredinibacter turnerae T7901: an intracellular endosymbiont of marine wood-boring bivalves (shipworms).</title>
        <authorList>
            <person name="Yang J.C."/>
            <person name="Madupu R."/>
            <person name="Durkin A.S."/>
            <person name="Ekborg N.A."/>
            <person name="Pedamallu C.S."/>
            <person name="Hostetler J.B."/>
            <person name="Radune D."/>
            <person name="Toms B.S."/>
            <person name="Henrissat B."/>
            <person name="Coutinho P.M."/>
            <person name="Schwarz S."/>
            <person name="Field L."/>
            <person name="Trindade-Silva A.E."/>
            <person name="Soares C.A.G."/>
            <person name="Elshahawi S."/>
            <person name="Hanora A."/>
            <person name="Schmidt E.W."/>
            <person name="Haygood M.G."/>
            <person name="Posfai J."/>
            <person name="Benner J."/>
            <person name="Madinger C."/>
            <person name="Nove J."/>
            <person name="Anton B."/>
            <person name="Chaudhary K."/>
            <person name="Foster J."/>
            <person name="Holman A."/>
            <person name="Kumar S."/>
            <person name="Lessard P.A."/>
            <person name="Luyten Y.A."/>
            <person name="Slatko B."/>
            <person name="Wood N."/>
            <person name="Wu B."/>
            <person name="Teplitski M."/>
            <person name="Mougous J.D."/>
            <person name="Ward N."/>
            <person name="Eisen J.A."/>
            <person name="Badger J.H."/>
            <person name="Distel D.L."/>
        </authorList>
    </citation>
    <scope>NUCLEOTIDE SEQUENCE [LARGE SCALE GENOMIC DNA]</scope>
    <source>
        <strain evidence="4">ATCC 39867 / T7901</strain>
    </source>
</reference>